<accession>A0A182SBG2</accession>
<reference evidence="1" key="2">
    <citation type="submission" date="2020-05" db="UniProtKB">
        <authorList>
            <consortium name="EnsemblMetazoa"/>
        </authorList>
    </citation>
    <scope>IDENTIFICATION</scope>
    <source>
        <strain evidence="1">maculatus3</strain>
    </source>
</reference>
<dbReference type="AlphaFoldDB" id="A0A182SBG2"/>
<reference evidence="2" key="1">
    <citation type="submission" date="2013-09" db="EMBL/GenBank/DDBJ databases">
        <title>The Genome Sequence of Anopheles maculatus species B.</title>
        <authorList>
            <consortium name="The Broad Institute Genomics Platform"/>
            <person name="Neafsey D.E."/>
            <person name="Besansky N."/>
            <person name="Howell P."/>
            <person name="Walton C."/>
            <person name="Young S.K."/>
            <person name="Zeng Q."/>
            <person name="Gargeya S."/>
            <person name="Fitzgerald M."/>
            <person name="Haas B."/>
            <person name="Abouelleil A."/>
            <person name="Allen A.W."/>
            <person name="Alvarado L."/>
            <person name="Arachchi H.M."/>
            <person name="Berlin A.M."/>
            <person name="Chapman S.B."/>
            <person name="Gainer-Dewar J."/>
            <person name="Goldberg J."/>
            <person name="Griggs A."/>
            <person name="Gujja S."/>
            <person name="Hansen M."/>
            <person name="Howarth C."/>
            <person name="Imamovic A."/>
            <person name="Ireland A."/>
            <person name="Larimer J."/>
            <person name="McCowan C."/>
            <person name="Murphy C."/>
            <person name="Pearson M."/>
            <person name="Poon T.W."/>
            <person name="Priest M."/>
            <person name="Roberts A."/>
            <person name="Saif S."/>
            <person name="Shea T."/>
            <person name="Sisk P."/>
            <person name="Sykes S."/>
            <person name="Wortman J."/>
            <person name="Nusbaum C."/>
            <person name="Birren B."/>
        </authorList>
    </citation>
    <scope>NUCLEOTIDE SEQUENCE [LARGE SCALE GENOMIC DNA]</scope>
    <source>
        <strain evidence="2">maculatus3</strain>
    </source>
</reference>
<evidence type="ECO:0000313" key="1">
    <source>
        <dbReference type="EnsemblMetazoa" id="AMAM003429-PA"/>
    </source>
</evidence>
<name>A0A182SBG2_9DIPT</name>
<organism evidence="1 2">
    <name type="scientific">Anopheles maculatus</name>
    <dbReference type="NCBI Taxonomy" id="74869"/>
    <lineage>
        <taxon>Eukaryota</taxon>
        <taxon>Metazoa</taxon>
        <taxon>Ecdysozoa</taxon>
        <taxon>Arthropoda</taxon>
        <taxon>Hexapoda</taxon>
        <taxon>Insecta</taxon>
        <taxon>Pterygota</taxon>
        <taxon>Neoptera</taxon>
        <taxon>Endopterygota</taxon>
        <taxon>Diptera</taxon>
        <taxon>Nematocera</taxon>
        <taxon>Culicoidea</taxon>
        <taxon>Culicidae</taxon>
        <taxon>Anophelinae</taxon>
        <taxon>Anopheles</taxon>
        <taxon>Anopheles maculatus group</taxon>
    </lineage>
</organism>
<evidence type="ECO:0000313" key="2">
    <source>
        <dbReference type="Proteomes" id="UP000075901"/>
    </source>
</evidence>
<dbReference type="EnsemblMetazoa" id="AMAM003429-RA">
    <property type="protein sequence ID" value="AMAM003429-PA"/>
    <property type="gene ID" value="AMAM003429"/>
</dbReference>
<dbReference type="VEuPathDB" id="VectorBase:AMAM003429"/>
<proteinExistence type="predicted"/>
<sequence length="114" mass="12090">MAFAVPASPELRLVAIISHLNSCQALINDLYFSSLACVFVRDKRAHGSLQNQQDATSVEKSFRQCAVGTDGSADGSKCGYGSPGLEVVSRWSPSDGAGVTMMMKMNLTSLSGRT</sequence>
<protein>
    <submittedName>
        <fullName evidence="1">Uncharacterized protein</fullName>
    </submittedName>
</protein>
<keyword evidence="2" id="KW-1185">Reference proteome</keyword>
<dbReference type="Proteomes" id="UP000075901">
    <property type="component" value="Unassembled WGS sequence"/>
</dbReference>